<feature type="compositionally biased region" description="Low complexity" evidence="1">
    <location>
        <begin position="145"/>
        <end position="154"/>
    </location>
</feature>
<organism evidence="2 3">
    <name type="scientific">Tulasnella calospora MUT 4182</name>
    <dbReference type="NCBI Taxonomy" id="1051891"/>
    <lineage>
        <taxon>Eukaryota</taxon>
        <taxon>Fungi</taxon>
        <taxon>Dikarya</taxon>
        <taxon>Basidiomycota</taxon>
        <taxon>Agaricomycotina</taxon>
        <taxon>Agaricomycetes</taxon>
        <taxon>Cantharellales</taxon>
        <taxon>Tulasnellaceae</taxon>
        <taxon>Tulasnella</taxon>
    </lineage>
</organism>
<feature type="compositionally biased region" description="Low complexity" evidence="1">
    <location>
        <begin position="350"/>
        <end position="359"/>
    </location>
</feature>
<feature type="region of interest" description="Disordered" evidence="1">
    <location>
        <begin position="289"/>
        <end position="317"/>
    </location>
</feature>
<reference evidence="2 3" key="1">
    <citation type="submission" date="2014-04" db="EMBL/GenBank/DDBJ databases">
        <authorList>
            <consortium name="DOE Joint Genome Institute"/>
            <person name="Kuo A."/>
            <person name="Girlanda M."/>
            <person name="Perotto S."/>
            <person name="Kohler A."/>
            <person name="Nagy L.G."/>
            <person name="Floudas D."/>
            <person name="Copeland A."/>
            <person name="Barry K.W."/>
            <person name="Cichocki N."/>
            <person name="Veneault-Fourrey C."/>
            <person name="LaButti K."/>
            <person name="Lindquist E.A."/>
            <person name="Lipzen A."/>
            <person name="Lundell T."/>
            <person name="Morin E."/>
            <person name="Murat C."/>
            <person name="Sun H."/>
            <person name="Tunlid A."/>
            <person name="Henrissat B."/>
            <person name="Grigoriev I.V."/>
            <person name="Hibbett D.S."/>
            <person name="Martin F."/>
            <person name="Nordberg H.P."/>
            <person name="Cantor M.N."/>
            <person name="Hua S.X."/>
        </authorList>
    </citation>
    <scope>NUCLEOTIDE SEQUENCE [LARGE SCALE GENOMIC DNA]</scope>
    <source>
        <strain evidence="2 3">MUT 4182</strain>
    </source>
</reference>
<dbReference type="HOGENOM" id="CLU_704364_0_0_1"/>
<evidence type="ECO:0000313" key="2">
    <source>
        <dbReference type="EMBL" id="KIO33440.1"/>
    </source>
</evidence>
<feature type="region of interest" description="Disordered" evidence="1">
    <location>
        <begin position="338"/>
        <end position="392"/>
    </location>
</feature>
<feature type="compositionally biased region" description="Low complexity" evidence="1">
    <location>
        <begin position="246"/>
        <end position="261"/>
    </location>
</feature>
<feature type="region of interest" description="Disordered" evidence="1">
    <location>
        <begin position="1"/>
        <end position="27"/>
    </location>
</feature>
<evidence type="ECO:0000256" key="1">
    <source>
        <dbReference type="SAM" id="MobiDB-lite"/>
    </source>
</evidence>
<accession>A0A0C3QL82</accession>
<dbReference type="AlphaFoldDB" id="A0A0C3QL82"/>
<dbReference type="OrthoDB" id="3262578at2759"/>
<gene>
    <name evidence="2" type="ORF">M407DRAFT_233077</name>
</gene>
<proteinExistence type="predicted"/>
<dbReference type="Proteomes" id="UP000054248">
    <property type="component" value="Unassembled WGS sequence"/>
</dbReference>
<feature type="compositionally biased region" description="Polar residues" evidence="1">
    <location>
        <begin position="360"/>
        <end position="392"/>
    </location>
</feature>
<feature type="compositionally biased region" description="Polar residues" evidence="1">
    <location>
        <begin position="305"/>
        <end position="315"/>
    </location>
</feature>
<reference evidence="3" key="2">
    <citation type="submission" date="2015-01" db="EMBL/GenBank/DDBJ databases">
        <title>Evolutionary Origins and Diversification of the Mycorrhizal Mutualists.</title>
        <authorList>
            <consortium name="DOE Joint Genome Institute"/>
            <consortium name="Mycorrhizal Genomics Consortium"/>
            <person name="Kohler A."/>
            <person name="Kuo A."/>
            <person name="Nagy L.G."/>
            <person name="Floudas D."/>
            <person name="Copeland A."/>
            <person name="Barry K.W."/>
            <person name="Cichocki N."/>
            <person name="Veneault-Fourrey C."/>
            <person name="LaButti K."/>
            <person name="Lindquist E.A."/>
            <person name="Lipzen A."/>
            <person name="Lundell T."/>
            <person name="Morin E."/>
            <person name="Murat C."/>
            <person name="Riley R."/>
            <person name="Ohm R."/>
            <person name="Sun H."/>
            <person name="Tunlid A."/>
            <person name="Henrissat B."/>
            <person name="Grigoriev I.V."/>
            <person name="Hibbett D.S."/>
            <person name="Martin F."/>
        </authorList>
    </citation>
    <scope>NUCLEOTIDE SEQUENCE [LARGE SCALE GENOMIC DNA]</scope>
    <source>
        <strain evidence="3">MUT 4182</strain>
    </source>
</reference>
<dbReference type="EMBL" id="KN822948">
    <property type="protein sequence ID" value="KIO33440.1"/>
    <property type="molecule type" value="Genomic_DNA"/>
</dbReference>
<name>A0A0C3QL82_9AGAM</name>
<protein>
    <submittedName>
        <fullName evidence="2">Uncharacterized protein</fullName>
    </submittedName>
</protein>
<feature type="compositionally biased region" description="Basic and acidic residues" evidence="1">
    <location>
        <begin position="109"/>
        <end position="118"/>
    </location>
</feature>
<feature type="region of interest" description="Disordered" evidence="1">
    <location>
        <begin position="108"/>
        <end position="157"/>
    </location>
</feature>
<keyword evidence="3" id="KW-1185">Reference proteome</keyword>
<feature type="compositionally biased region" description="Polar residues" evidence="1">
    <location>
        <begin position="1"/>
        <end position="10"/>
    </location>
</feature>
<evidence type="ECO:0000313" key="3">
    <source>
        <dbReference type="Proteomes" id="UP000054248"/>
    </source>
</evidence>
<sequence>MFQVFQMTKGESSDELVLGEPSTHDETRSVKRRNRVLLSCIPCHDLRRKLSATLLTPRFSVPGSSATGKGLVHVAQTTAKTGDQDELSRLRKRVLELEHVVRVLTQRHSPREPFDEKVLQPGASSPQGSADDDAKGKKPGSVVPGQSGTPHGTPSSGGGLLGSFGHCGCAVSSVGRQILGQLQTNLAESILKLKALPEHQRLNVNCPLYAQVVHLHYHIGQGAGSPSLQQAVYPGGAPQQSYGLQSPYAPTASSHSSASPPQTDFIAFNQNDPNFDLLPAEPYPYNAPHSSTLSRAFSHPVPHPQLSSGTTSHGQANMPYTLAGIPYQQYQQPAQPVQQYAAAMPRAGPSSSTQPSSLSAWNSVGGNPTSAAQSSHRPSGKSTRSPSTRPAK</sequence>
<feature type="region of interest" description="Disordered" evidence="1">
    <location>
        <begin position="242"/>
        <end position="271"/>
    </location>
</feature>